<evidence type="ECO:0000256" key="3">
    <source>
        <dbReference type="ARBA" id="ARBA00022553"/>
    </source>
</evidence>
<keyword evidence="3" id="KW-0597">Phosphoprotein</keyword>
<sequence>MDPANIEVKQEEKPEKLEKLKIQKPPAISSNTNATAANTQPTSSSGNVAGSSSSAQHNTTASLPQYHITPTVQGASKYSQLLALIDELGKDIRPTYTGNRNCSERLKRGIMHARVLAKECILEVEKNARQQQQQQPQQ</sequence>
<evidence type="ECO:0000313" key="7">
    <source>
        <dbReference type="WBParaSite" id="jg10570"/>
    </source>
</evidence>
<dbReference type="PANTHER" id="PTHR22607">
    <property type="entry name" value="DELETED IN ORAL CANCER 1/CDK2-ASSOCIATED PROTEIN 1"/>
    <property type="match status" value="1"/>
</dbReference>
<name>A0A915CNP7_9BILA</name>
<feature type="compositionally biased region" description="Basic and acidic residues" evidence="5">
    <location>
        <begin position="8"/>
        <end position="21"/>
    </location>
</feature>
<protein>
    <submittedName>
        <fullName evidence="7">Cyclin-dependent kinase 2-associated protein</fullName>
    </submittedName>
</protein>
<dbReference type="AlphaFoldDB" id="A0A915CNP7"/>
<evidence type="ECO:0000256" key="1">
    <source>
        <dbReference type="ARBA" id="ARBA00004123"/>
    </source>
</evidence>
<keyword evidence="4" id="KW-0539">Nucleus</keyword>
<dbReference type="PANTHER" id="PTHR22607:SF3">
    <property type="entry name" value="CDK2-ASSOCIATED PROTEIN 1, ISOFORM B"/>
    <property type="match status" value="1"/>
</dbReference>
<dbReference type="Proteomes" id="UP000887574">
    <property type="component" value="Unplaced"/>
</dbReference>
<evidence type="ECO:0000256" key="2">
    <source>
        <dbReference type="ARBA" id="ARBA00008485"/>
    </source>
</evidence>
<accession>A0A915CNP7</accession>
<comment type="similarity">
    <text evidence="2">Belongs to the CDK2AP family.</text>
</comment>
<feature type="compositionally biased region" description="Polar residues" evidence="5">
    <location>
        <begin position="56"/>
        <end position="66"/>
    </location>
</feature>
<evidence type="ECO:0000256" key="4">
    <source>
        <dbReference type="ARBA" id="ARBA00023242"/>
    </source>
</evidence>
<feature type="compositionally biased region" description="Low complexity" evidence="5">
    <location>
        <begin position="23"/>
        <end position="55"/>
    </location>
</feature>
<feature type="region of interest" description="Disordered" evidence="5">
    <location>
        <begin position="1"/>
        <end position="66"/>
    </location>
</feature>
<evidence type="ECO:0000313" key="6">
    <source>
        <dbReference type="Proteomes" id="UP000887574"/>
    </source>
</evidence>
<comment type="subcellular location">
    <subcellularLocation>
        <location evidence="1">Nucleus</location>
    </subcellularLocation>
</comment>
<dbReference type="Pfam" id="PF09806">
    <property type="entry name" value="CDK2AP"/>
    <property type="match status" value="1"/>
</dbReference>
<reference evidence="7" key="1">
    <citation type="submission" date="2022-11" db="UniProtKB">
        <authorList>
            <consortium name="WormBaseParasite"/>
        </authorList>
    </citation>
    <scope>IDENTIFICATION</scope>
</reference>
<evidence type="ECO:0000256" key="5">
    <source>
        <dbReference type="SAM" id="MobiDB-lite"/>
    </source>
</evidence>
<proteinExistence type="inferred from homology"/>
<dbReference type="Gene3D" id="6.10.140.1300">
    <property type="match status" value="1"/>
</dbReference>
<dbReference type="GO" id="GO:0005634">
    <property type="term" value="C:nucleus"/>
    <property type="evidence" value="ECO:0007669"/>
    <property type="project" value="UniProtKB-SubCell"/>
</dbReference>
<dbReference type="WBParaSite" id="jg10570">
    <property type="protein sequence ID" value="jg10570"/>
    <property type="gene ID" value="jg10570"/>
</dbReference>
<organism evidence="6 7">
    <name type="scientific">Ditylenchus dipsaci</name>
    <dbReference type="NCBI Taxonomy" id="166011"/>
    <lineage>
        <taxon>Eukaryota</taxon>
        <taxon>Metazoa</taxon>
        <taxon>Ecdysozoa</taxon>
        <taxon>Nematoda</taxon>
        <taxon>Chromadorea</taxon>
        <taxon>Rhabditida</taxon>
        <taxon>Tylenchina</taxon>
        <taxon>Tylenchomorpha</taxon>
        <taxon>Sphaerularioidea</taxon>
        <taxon>Anguinidae</taxon>
        <taxon>Anguininae</taxon>
        <taxon>Ditylenchus</taxon>
    </lineage>
</organism>
<dbReference type="GO" id="GO:0005737">
    <property type="term" value="C:cytoplasm"/>
    <property type="evidence" value="ECO:0007669"/>
    <property type="project" value="TreeGrafter"/>
</dbReference>
<dbReference type="InterPro" id="IPR017266">
    <property type="entry name" value="DOC_1/2"/>
</dbReference>
<keyword evidence="6" id="KW-1185">Reference proteome</keyword>